<dbReference type="PANTHER" id="PTHR42693">
    <property type="entry name" value="ARYLSULFATASE FAMILY MEMBER"/>
    <property type="match status" value="1"/>
</dbReference>
<organism evidence="3 4">
    <name type="scientific">Tetradesmus obliquus</name>
    <name type="common">Green alga</name>
    <name type="synonym">Acutodesmus obliquus</name>
    <dbReference type="NCBI Taxonomy" id="3088"/>
    <lineage>
        <taxon>Eukaryota</taxon>
        <taxon>Viridiplantae</taxon>
        <taxon>Chlorophyta</taxon>
        <taxon>core chlorophytes</taxon>
        <taxon>Chlorophyceae</taxon>
        <taxon>CS clade</taxon>
        <taxon>Sphaeropleales</taxon>
        <taxon>Scenedesmaceae</taxon>
        <taxon>Tetradesmus</taxon>
    </lineage>
</organism>
<comment type="similarity">
    <text evidence="1">Belongs to the sulfatase family.</text>
</comment>
<dbReference type="SUPFAM" id="SSF53649">
    <property type="entry name" value="Alkaline phosphatase-like"/>
    <property type="match status" value="1"/>
</dbReference>
<dbReference type="InterPro" id="IPR000917">
    <property type="entry name" value="Sulfatase_N"/>
</dbReference>
<sequence>MSAAFMTAELRTGTVYNTLGYDSFSLGEATAGDVMQQAGYTTSHFGKWHNGRALGYEPWSRGFNESWLPSDYIHLDNLMRDNGAYKPTEELMEQADGQPFFTYYAPFSIHKSPREEMPKEGTPLDLYFAPEPYLSQVMDLEPRPDPHTARLWAMLKYWDEVLGRLLDFVESSPLAKNTYIMMAGDNGPGLPRSVFDDNFNKLRRMPSGMLGHKGYWDPAIKAAGTEGGLRNHLAVAGPGVPSGSRDDTLLSLADVLPTVADLARAKDTQHMPWSGSSFANLLKPGAQPSKQQQERFFFTMTASGDAKACPHAATLMRDTLPQLSHDRKVLKPQPDLLYQDRNGTGVFKNCIVGRWKDYKWYGANNKVFKFTGDSRVELPCNAVTGPEQQRIAALFDSKAHLWWGSVVAEPHSFTKLVFQLGLNGEAASNVETAGAIQLTRGNVHIKGSAVNFTDTGDKACMQLQVDTPGRYDVAAMYYSRTDAFGKGDGQQLNFTFKVSVGTFQQIKADSVPSVKAVLPQTPGMTTKSMGTLELAKSPPNSITEVCAQLVAMHNASKPLAPRNGQPAPQNPEQVWRRLQRQHQWPDGQLVFQSMYRPCVIDEANEMCVEDCGLM</sequence>
<dbReference type="Gene3D" id="3.40.720.10">
    <property type="entry name" value="Alkaline Phosphatase, subunit A"/>
    <property type="match status" value="1"/>
</dbReference>
<evidence type="ECO:0000259" key="2">
    <source>
        <dbReference type="Pfam" id="PF00884"/>
    </source>
</evidence>
<dbReference type="Pfam" id="PF00884">
    <property type="entry name" value="Sulfatase"/>
    <property type="match status" value="1"/>
</dbReference>
<dbReference type="Proteomes" id="UP001244341">
    <property type="component" value="Chromosome 6b"/>
</dbReference>
<reference evidence="3 4" key="1">
    <citation type="submission" date="2023-05" db="EMBL/GenBank/DDBJ databases">
        <title>A 100% complete, gapless, phased diploid assembly of the Scenedesmus obliquus UTEX 3031 genome.</title>
        <authorList>
            <person name="Biondi T.C."/>
            <person name="Hanschen E.R."/>
            <person name="Kwon T."/>
            <person name="Eng W."/>
            <person name="Kruse C.P.S."/>
            <person name="Koehler S.I."/>
            <person name="Kunde Y."/>
            <person name="Gleasner C.D."/>
            <person name="You Mak K.T."/>
            <person name="Polle J."/>
            <person name="Hovde B.T."/>
            <person name="Starkenburg S.R."/>
        </authorList>
    </citation>
    <scope>NUCLEOTIDE SEQUENCE [LARGE SCALE GENOMIC DNA]</scope>
    <source>
        <strain evidence="3 4">DOE0152z</strain>
    </source>
</reference>
<evidence type="ECO:0000313" key="3">
    <source>
        <dbReference type="EMBL" id="WIA14924.1"/>
    </source>
</evidence>
<proteinExistence type="inferred from homology"/>
<dbReference type="PANTHER" id="PTHR42693:SF33">
    <property type="entry name" value="ARYLSULFATASE"/>
    <property type="match status" value="1"/>
</dbReference>
<gene>
    <name evidence="3" type="ORF">OEZ85_001637</name>
</gene>
<protein>
    <recommendedName>
        <fullName evidence="2">Sulfatase N-terminal domain-containing protein</fullName>
    </recommendedName>
</protein>
<name>A0ABY8U0M0_TETOB</name>
<feature type="domain" description="Sulfatase N-terminal" evidence="2">
    <location>
        <begin position="16"/>
        <end position="263"/>
    </location>
</feature>
<accession>A0ABY8U0M0</accession>
<dbReference type="InterPro" id="IPR050738">
    <property type="entry name" value="Sulfatase"/>
</dbReference>
<dbReference type="EMBL" id="CP126213">
    <property type="protein sequence ID" value="WIA14924.1"/>
    <property type="molecule type" value="Genomic_DNA"/>
</dbReference>
<keyword evidence="4" id="KW-1185">Reference proteome</keyword>
<dbReference type="InterPro" id="IPR017850">
    <property type="entry name" value="Alkaline_phosphatase_core_sf"/>
</dbReference>
<evidence type="ECO:0000256" key="1">
    <source>
        <dbReference type="ARBA" id="ARBA00008779"/>
    </source>
</evidence>
<evidence type="ECO:0000313" key="4">
    <source>
        <dbReference type="Proteomes" id="UP001244341"/>
    </source>
</evidence>